<feature type="transmembrane region" description="Helical" evidence="8">
    <location>
        <begin position="290"/>
        <end position="317"/>
    </location>
</feature>
<reference evidence="9 10" key="1">
    <citation type="submission" date="2015-04" db="EMBL/GenBank/DDBJ databases">
        <title>Complete Genome Sequence of Brevibacterium flavum ATCC 15168.</title>
        <authorList>
            <person name="Ahn J."/>
            <person name="Park G."/>
            <person name="Jeon W."/>
            <person name="Jang Y."/>
            <person name="Jang M."/>
            <person name="Lee H."/>
            <person name="Lee H."/>
        </authorList>
    </citation>
    <scope>NUCLEOTIDE SEQUENCE [LARGE SCALE GENOMIC DNA]</scope>
    <source>
        <strain evidence="9 10">ATCC 15168</strain>
    </source>
</reference>
<dbReference type="InterPro" id="IPR004706">
    <property type="entry name" value="Arsenical-R_Acr3"/>
</dbReference>
<dbReference type="InterPro" id="IPR002657">
    <property type="entry name" value="BilAc:Na_symport/Acr3"/>
</dbReference>
<dbReference type="RefSeq" id="WP_003863743.1">
    <property type="nucleotide sequence ID" value="NZ_CP011309.1"/>
</dbReference>
<gene>
    <name evidence="9" type="ORF">YH66_07755</name>
</gene>
<dbReference type="Gene3D" id="1.20.1530.20">
    <property type="match status" value="1"/>
</dbReference>
<organism evidence="9 10">
    <name type="scientific">[Brevibacterium] flavum</name>
    <dbReference type="NCBI Taxonomy" id="92706"/>
    <lineage>
        <taxon>Bacteria</taxon>
        <taxon>Bacillati</taxon>
        <taxon>Actinomycetota</taxon>
        <taxon>Actinomycetes</taxon>
        <taxon>Mycobacteriales</taxon>
        <taxon>Corynebacteriaceae</taxon>
        <taxon>Corynebacterium</taxon>
    </lineage>
</organism>
<evidence type="ECO:0000256" key="8">
    <source>
        <dbReference type="SAM" id="Phobius"/>
    </source>
</evidence>
<feature type="transmembrane region" description="Helical" evidence="8">
    <location>
        <begin position="12"/>
        <end position="30"/>
    </location>
</feature>
<dbReference type="GO" id="GO:0015297">
    <property type="term" value="F:antiporter activity"/>
    <property type="evidence" value="ECO:0007669"/>
    <property type="project" value="InterPro"/>
</dbReference>
<evidence type="ECO:0000256" key="4">
    <source>
        <dbReference type="ARBA" id="ARBA00022475"/>
    </source>
</evidence>
<feature type="transmembrane region" description="Helical" evidence="8">
    <location>
        <begin position="129"/>
        <end position="153"/>
    </location>
</feature>
<dbReference type="AlphaFoldDB" id="A0A0F6Z6I5"/>
<dbReference type="PATRIC" id="fig|92706.3.peg.1612"/>
<keyword evidence="5 8" id="KW-0812">Transmembrane</keyword>
<evidence type="ECO:0000256" key="5">
    <source>
        <dbReference type="ARBA" id="ARBA00022692"/>
    </source>
</evidence>
<evidence type="ECO:0000256" key="3">
    <source>
        <dbReference type="ARBA" id="ARBA00022448"/>
    </source>
</evidence>
<dbReference type="Proteomes" id="UP000034037">
    <property type="component" value="Chromosome"/>
</dbReference>
<feature type="transmembrane region" description="Helical" evidence="8">
    <location>
        <begin position="99"/>
        <end position="122"/>
    </location>
</feature>
<dbReference type="Pfam" id="PF01758">
    <property type="entry name" value="SBF"/>
    <property type="match status" value="1"/>
</dbReference>
<keyword evidence="7 8" id="KW-0472">Membrane</keyword>
<comment type="subcellular location">
    <subcellularLocation>
        <location evidence="1">Cell membrane</location>
        <topology evidence="1">Multi-pass membrane protein</topology>
    </subcellularLocation>
</comment>
<dbReference type="EMBL" id="CP011309">
    <property type="protein sequence ID" value="AKF27447.1"/>
    <property type="molecule type" value="Genomic_DNA"/>
</dbReference>
<evidence type="ECO:0000256" key="7">
    <source>
        <dbReference type="ARBA" id="ARBA00023136"/>
    </source>
</evidence>
<evidence type="ECO:0000313" key="10">
    <source>
        <dbReference type="Proteomes" id="UP000034037"/>
    </source>
</evidence>
<protein>
    <submittedName>
        <fullName evidence="9">Arsenic resistance protein</fullName>
    </submittedName>
</protein>
<feature type="transmembrane region" description="Helical" evidence="8">
    <location>
        <begin position="165"/>
        <end position="183"/>
    </location>
</feature>
<feature type="transmembrane region" description="Helical" evidence="8">
    <location>
        <begin position="36"/>
        <end position="58"/>
    </location>
</feature>
<evidence type="ECO:0000256" key="2">
    <source>
        <dbReference type="ARBA" id="ARBA00010110"/>
    </source>
</evidence>
<keyword evidence="4" id="KW-1003">Cell membrane</keyword>
<comment type="similarity">
    <text evidence="2">Belongs to the arsenical resistance-3 (ACR3) (TC 2.A.59) family.</text>
</comment>
<feature type="transmembrane region" description="Helical" evidence="8">
    <location>
        <begin position="195"/>
        <end position="218"/>
    </location>
</feature>
<keyword evidence="6 8" id="KW-1133">Transmembrane helix</keyword>
<name>A0A0F6Z6I5_9CORY</name>
<sequence>MKRVVEAWDRFQIPLYITALIAGALVGLQWPGSTGGFEIAINPALMALLYATFLGIPITRIGAALKDLRFLTVLMSVNFVAVPLVAFALSRFIAGDEALLIGFLLVILAPCIDYVIVFAGLARAAQDKLLAATPILMLVQILLIPVFLAVFVGSDALSSISFGPFVEAFFLLILIPLVAAAGTQQVARKWQVGRTIMAAAEAIMVPLMMLTLFAVIASQVEAVSGQFTDIATVVPLYVAFLMVMIPIGGGMSKLGGLGFKEQRAIVFSGATRNSLVVLPLALALPAGLEIAAVVVVTQTLVELIGMVVYVRIIPLIFHEKQTYRKLSGIGES</sequence>
<dbReference type="InterPro" id="IPR038770">
    <property type="entry name" value="Na+/solute_symporter_sf"/>
</dbReference>
<dbReference type="GO" id="GO:0015105">
    <property type="term" value="F:arsenite transmembrane transporter activity"/>
    <property type="evidence" value="ECO:0007669"/>
    <property type="project" value="TreeGrafter"/>
</dbReference>
<proteinExistence type="inferred from homology"/>
<feature type="transmembrane region" description="Helical" evidence="8">
    <location>
        <begin position="70"/>
        <end position="93"/>
    </location>
</feature>
<evidence type="ECO:0000256" key="6">
    <source>
        <dbReference type="ARBA" id="ARBA00022989"/>
    </source>
</evidence>
<feature type="transmembrane region" description="Helical" evidence="8">
    <location>
        <begin position="230"/>
        <end position="252"/>
    </location>
</feature>
<evidence type="ECO:0000313" key="9">
    <source>
        <dbReference type="EMBL" id="AKF27447.1"/>
    </source>
</evidence>
<dbReference type="PANTHER" id="PTHR43057:SF1">
    <property type="entry name" value="ARSENICAL-RESISTANCE PROTEIN 3"/>
    <property type="match status" value="1"/>
</dbReference>
<dbReference type="GO" id="GO:0005886">
    <property type="term" value="C:plasma membrane"/>
    <property type="evidence" value="ECO:0007669"/>
    <property type="project" value="UniProtKB-SubCell"/>
</dbReference>
<dbReference type="GO" id="GO:0015104">
    <property type="term" value="F:antimonite transmembrane transporter activity"/>
    <property type="evidence" value="ECO:0007669"/>
    <property type="project" value="TreeGrafter"/>
</dbReference>
<dbReference type="HOGENOM" id="CLU_022869_1_1_11"/>
<accession>A0A0F6Z6I5</accession>
<dbReference type="PANTHER" id="PTHR43057">
    <property type="entry name" value="ARSENITE EFFLUX TRANSPORTER"/>
    <property type="match status" value="1"/>
</dbReference>
<evidence type="ECO:0000256" key="1">
    <source>
        <dbReference type="ARBA" id="ARBA00004651"/>
    </source>
</evidence>
<keyword evidence="10" id="KW-1185">Reference proteome</keyword>
<keyword evidence="3" id="KW-0813">Transport</keyword>